<dbReference type="Proteomes" id="UP000244240">
    <property type="component" value="Unassembled WGS sequence"/>
</dbReference>
<dbReference type="RefSeq" id="WP_108025473.1">
    <property type="nucleotide sequence ID" value="NZ_QBKR01000024.1"/>
</dbReference>
<dbReference type="InterPro" id="IPR018389">
    <property type="entry name" value="DctP_fam"/>
</dbReference>
<accession>A0A2T6BD34</accession>
<dbReference type="Gene3D" id="3.40.190.170">
    <property type="entry name" value="Bacterial extracellular solute-binding protein, family 7"/>
    <property type="match status" value="1"/>
</dbReference>
<sequence length="327" mass="36724">MKKFVTVFIMAGLLVVLSACQGTGADGQVVLKLAENQAEDYPTTIGDKAFAKEVEEKTNGRIKVEVHAGGELGDEKSVIEQVQLGSIEMARVNAMPLSEYSKEIGVLNMPYLFPDKETMWKALNGSVGRELLKTLEKDKLIGLTYYDSGQRGFYNSKRPIREPKDLKGLKIRTQQSKIAIDTVNSLGASATPMAYEEVYSAIQNGVIDGAENNYPSYFSTGHYEVAKYYTTNGHSTTPEVLLISKSAWEKLSPEDQKILREAARNSTDVQREAWAELVQKSKEKVEKSGNKVVEIKDFKPWREAVQPVYDKYGKQFQKWINKFEQVK</sequence>
<dbReference type="PANTHER" id="PTHR33376:SF2">
    <property type="entry name" value="DICARBOXYLATE-BINDING PERIPLASMIC PROTEIN"/>
    <property type="match status" value="1"/>
</dbReference>
<dbReference type="OrthoDB" id="9776801at2"/>
<evidence type="ECO:0000313" key="3">
    <source>
        <dbReference type="EMBL" id="PTX53975.1"/>
    </source>
</evidence>
<proteinExistence type="predicted"/>
<name>A0A2T6BD34_9BACL</name>
<dbReference type="InterPro" id="IPR004682">
    <property type="entry name" value="TRAP_DctP"/>
</dbReference>
<dbReference type="CDD" id="cd13671">
    <property type="entry name" value="PBP2_TRAP_SBP_like_3"/>
    <property type="match status" value="1"/>
</dbReference>
<dbReference type="AlphaFoldDB" id="A0A2T6BD34"/>
<dbReference type="PIRSF" id="PIRSF006470">
    <property type="entry name" value="DctB"/>
    <property type="match status" value="1"/>
</dbReference>
<reference evidence="3 4" key="1">
    <citation type="submission" date="2018-04" db="EMBL/GenBank/DDBJ databases">
        <title>Genomic Encyclopedia of Archaeal and Bacterial Type Strains, Phase II (KMG-II): from individual species to whole genera.</title>
        <authorList>
            <person name="Goeker M."/>
        </authorList>
    </citation>
    <scope>NUCLEOTIDE SEQUENCE [LARGE SCALE GENOMIC DNA]</scope>
    <source>
        <strain evidence="3 4">DSM 45787</strain>
    </source>
</reference>
<dbReference type="NCBIfam" id="TIGR00787">
    <property type="entry name" value="dctP"/>
    <property type="match status" value="1"/>
</dbReference>
<organism evidence="3 4">
    <name type="scientific">Melghirimyces profundicolus</name>
    <dbReference type="NCBI Taxonomy" id="1242148"/>
    <lineage>
        <taxon>Bacteria</taxon>
        <taxon>Bacillati</taxon>
        <taxon>Bacillota</taxon>
        <taxon>Bacilli</taxon>
        <taxon>Bacillales</taxon>
        <taxon>Thermoactinomycetaceae</taxon>
        <taxon>Melghirimyces</taxon>
    </lineage>
</organism>
<protein>
    <submittedName>
        <fullName evidence="3">Tripartite ATP-independent transporter DctP family solute receptor</fullName>
    </submittedName>
</protein>
<feature type="chain" id="PRO_5038786000" evidence="2">
    <location>
        <begin position="22"/>
        <end position="327"/>
    </location>
</feature>
<gene>
    <name evidence="3" type="ORF">C8P63_12431</name>
</gene>
<dbReference type="GO" id="GO:0030246">
    <property type="term" value="F:carbohydrate binding"/>
    <property type="evidence" value="ECO:0007669"/>
    <property type="project" value="TreeGrafter"/>
</dbReference>
<dbReference type="Pfam" id="PF03480">
    <property type="entry name" value="DctP"/>
    <property type="match status" value="1"/>
</dbReference>
<dbReference type="EMBL" id="QBKR01000024">
    <property type="protein sequence ID" value="PTX53975.1"/>
    <property type="molecule type" value="Genomic_DNA"/>
</dbReference>
<dbReference type="GO" id="GO:0030288">
    <property type="term" value="C:outer membrane-bounded periplasmic space"/>
    <property type="evidence" value="ECO:0007669"/>
    <property type="project" value="InterPro"/>
</dbReference>
<keyword evidence="1 2" id="KW-0732">Signal</keyword>
<evidence type="ECO:0000256" key="1">
    <source>
        <dbReference type="ARBA" id="ARBA00022729"/>
    </source>
</evidence>
<dbReference type="SUPFAM" id="SSF53850">
    <property type="entry name" value="Periplasmic binding protein-like II"/>
    <property type="match status" value="1"/>
</dbReference>
<feature type="signal peptide" evidence="2">
    <location>
        <begin position="1"/>
        <end position="21"/>
    </location>
</feature>
<dbReference type="InterPro" id="IPR038404">
    <property type="entry name" value="TRAP_DctP_sf"/>
</dbReference>
<dbReference type="PROSITE" id="PS51257">
    <property type="entry name" value="PROKAR_LIPOPROTEIN"/>
    <property type="match status" value="1"/>
</dbReference>
<keyword evidence="4" id="KW-1185">Reference proteome</keyword>
<comment type="caution">
    <text evidence="3">The sequence shown here is derived from an EMBL/GenBank/DDBJ whole genome shotgun (WGS) entry which is preliminary data.</text>
</comment>
<dbReference type="PANTHER" id="PTHR33376">
    <property type="match status" value="1"/>
</dbReference>
<keyword evidence="3" id="KW-0675">Receptor</keyword>
<evidence type="ECO:0000256" key="2">
    <source>
        <dbReference type="SAM" id="SignalP"/>
    </source>
</evidence>
<dbReference type="GO" id="GO:0055085">
    <property type="term" value="P:transmembrane transport"/>
    <property type="evidence" value="ECO:0007669"/>
    <property type="project" value="InterPro"/>
</dbReference>
<dbReference type="NCBIfam" id="NF037995">
    <property type="entry name" value="TRAP_S1"/>
    <property type="match status" value="1"/>
</dbReference>
<evidence type="ECO:0000313" key="4">
    <source>
        <dbReference type="Proteomes" id="UP000244240"/>
    </source>
</evidence>